<dbReference type="PANTHER" id="PTHR43433">
    <property type="entry name" value="HYDROLASE, ALPHA/BETA FOLD FAMILY PROTEIN"/>
    <property type="match status" value="1"/>
</dbReference>
<evidence type="ECO:0000259" key="1">
    <source>
        <dbReference type="Pfam" id="PF00561"/>
    </source>
</evidence>
<dbReference type="KEGG" id="slf:JEQ17_02660"/>
<dbReference type="SUPFAM" id="SSF53474">
    <property type="entry name" value="alpha/beta-Hydrolases"/>
    <property type="match status" value="1"/>
</dbReference>
<dbReference type="GO" id="GO:0016787">
    <property type="term" value="F:hydrolase activity"/>
    <property type="evidence" value="ECO:0007669"/>
    <property type="project" value="UniProtKB-KW"/>
</dbReference>
<dbReference type="AlphaFoldDB" id="A0A7T7KTR3"/>
<gene>
    <name evidence="2" type="ORF">JEQ17_02660</name>
</gene>
<dbReference type="InterPro" id="IPR029058">
    <property type="entry name" value="AB_hydrolase_fold"/>
</dbReference>
<dbReference type="Pfam" id="PF00561">
    <property type="entry name" value="Abhydrolase_1"/>
    <property type="match status" value="1"/>
</dbReference>
<evidence type="ECO:0000313" key="2">
    <source>
        <dbReference type="EMBL" id="QQM38480.1"/>
    </source>
</evidence>
<dbReference type="EMBL" id="CP066831">
    <property type="protein sequence ID" value="QQM38480.1"/>
    <property type="molecule type" value="Genomic_DNA"/>
</dbReference>
<dbReference type="InterPro" id="IPR050471">
    <property type="entry name" value="AB_hydrolase"/>
</dbReference>
<keyword evidence="2" id="KW-0378">Hydrolase</keyword>
<feature type="domain" description="AB hydrolase-1" evidence="1">
    <location>
        <begin position="41"/>
        <end position="263"/>
    </location>
</feature>
<dbReference type="Proteomes" id="UP000595636">
    <property type="component" value="Chromosome"/>
</dbReference>
<protein>
    <submittedName>
        <fullName evidence="2">Alpha/beta hydrolase</fullName>
    </submittedName>
</protein>
<reference evidence="2 3" key="1">
    <citation type="submission" date="2020-12" db="EMBL/GenBank/DDBJ databases">
        <title>A novel species.</title>
        <authorList>
            <person name="Li K."/>
        </authorList>
    </citation>
    <scope>NUCLEOTIDE SEQUENCE [LARGE SCALE GENOMIC DNA]</scope>
    <source>
        <strain evidence="2 3">ZYC-3</strain>
    </source>
</reference>
<sequence>MESVSVGGGVRIAYERCGAGRPVVLVGGTGMPPVAWELCGLRGALVDAGFEVVTYAARGVAPSDAPPAPYTVEALAADLAGLLDALDLTAVTVIGYSLGSFTAELLARTRPDLVRAAVLLAGAGPLTAVLDAFLQAGNELASATGHVPPAFTKLQTLLTSLSPEVLREDEEQVRTWLELLDAQESVWASAEGATGQWAASGRWVRDGHRMSALADIHQPVLVAAFEHDLYFPVRSGKAAVEVLPRGEFVAIPGAAHAGLLTHPKETTEALLGFLART</sequence>
<name>A0A7T7KTR3_9ACTN</name>
<proteinExistence type="predicted"/>
<dbReference type="PANTHER" id="PTHR43433:SF5">
    <property type="entry name" value="AB HYDROLASE-1 DOMAIN-CONTAINING PROTEIN"/>
    <property type="match status" value="1"/>
</dbReference>
<dbReference type="RefSeq" id="WP_200393648.1">
    <property type="nucleotide sequence ID" value="NZ_CP066831.1"/>
</dbReference>
<keyword evidence="3" id="KW-1185">Reference proteome</keyword>
<organism evidence="2 3">
    <name type="scientific">Streptomyces liliifuscus</name>
    <dbReference type="NCBI Taxonomy" id="2797636"/>
    <lineage>
        <taxon>Bacteria</taxon>
        <taxon>Bacillati</taxon>
        <taxon>Actinomycetota</taxon>
        <taxon>Actinomycetes</taxon>
        <taxon>Kitasatosporales</taxon>
        <taxon>Streptomycetaceae</taxon>
        <taxon>Streptomyces</taxon>
    </lineage>
</organism>
<dbReference type="Gene3D" id="3.40.50.1820">
    <property type="entry name" value="alpha/beta hydrolase"/>
    <property type="match status" value="1"/>
</dbReference>
<evidence type="ECO:0000313" key="3">
    <source>
        <dbReference type="Proteomes" id="UP000595636"/>
    </source>
</evidence>
<accession>A0A7T7KTR3</accession>
<dbReference type="InterPro" id="IPR000073">
    <property type="entry name" value="AB_hydrolase_1"/>
</dbReference>